<dbReference type="EMBL" id="RCTF01000005">
    <property type="protein sequence ID" value="RLP79519.1"/>
    <property type="molecule type" value="Genomic_DNA"/>
</dbReference>
<keyword evidence="2" id="KW-1185">Reference proteome</keyword>
<dbReference type="Pfam" id="PF09954">
    <property type="entry name" value="DUF2188"/>
    <property type="match status" value="1"/>
</dbReference>
<gene>
    <name evidence="1" type="ORF">D9R14_07590</name>
</gene>
<reference evidence="1 2" key="1">
    <citation type="submission" date="2018-10" db="EMBL/GenBank/DDBJ databases">
        <title>Xanthobacter tagetidis genome sequencing and assembly.</title>
        <authorList>
            <person name="Maclea K.S."/>
            <person name="Goen A.E."/>
            <person name="Fatima S.A."/>
        </authorList>
    </citation>
    <scope>NUCLEOTIDE SEQUENCE [LARGE SCALE GENOMIC DNA]</scope>
    <source>
        <strain evidence="1 2">ATCC 700314</strain>
    </source>
</reference>
<dbReference type="Proteomes" id="UP000269692">
    <property type="component" value="Unassembled WGS sequence"/>
</dbReference>
<dbReference type="InterPro" id="IPR018691">
    <property type="entry name" value="DUF2188"/>
</dbReference>
<name>A0A3L7AGK7_9HYPH</name>
<accession>A0A3L7AGK7</accession>
<organism evidence="1 2">
    <name type="scientific">Xanthobacter tagetidis</name>
    <dbReference type="NCBI Taxonomy" id="60216"/>
    <lineage>
        <taxon>Bacteria</taxon>
        <taxon>Pseudomonadati</taxon>
        <taxon>Pseudomonadota</taxon>
        <taxon>Alphaproteobacteria</taxon>
        <taxon>Hyphomicrobiales</taxon>
        <taxon>Xanthobacteraceae</taxon>
        <taxon>Xanthobacter</taxon>
    </lineage>
</organism>
<evidence type="ECO:0000313" key="1">
    <source>
        <dbReference type="EMBL" id="RLP79519.1"/>
    </source>
</evidence>
<dbReference type="RefSeq" id="WP_121622729.1">
    <property type="nucleotide sequence ID" value="NZ_JACIIW010000001.1"/>
</dbReference>
<comment type="caution">
    <text evidence="1">The sequence shown here is derived from an EMBL/GenBank/DDBJ whole genome shotgun (WGS) entry which is preliminary data.</text>
</comment>
<sequence>MPAGRLWSVSRSGAGRAVRSYRTRRAALPHARLLAAHEGANLYVFSASGRVEWREPAG</sequence>
<evidence type="ECO:0000313" key="2">
    <source>
        <dbReference type="Proteomes" id="UP000269692"/>
    </source>
</evidence>
<proteinExistence type="predicted"/>
<protein>
    <submittedName>
        <fullName evidence="1">DUF2188 domain-containing protein</fullName>
    </submittedName>
</protein>
<dbReference type="AlphaFoldDB" id="A0A3L7AGK7"/>